<dbReference type="Pfam" id="PF03466">
    <property type="entry name" value="LysR_substrate"/>
    <property type="match status" value="1"/>
</dbReference>
<dbReference type="Pfam" id="PF00126">
    <property type="entry name" value="HTH_1"/>
    <property type="match status" value="1"/>
</dbReference>
<evidence type="ECO:0000259" key="5">
    <source>
        <dbReference type="PROSITE" id="PS50931"/>
    </source>
</evidence>
<evidence type="ECO:0000313" key="7">
    <source>
        <dbReference type="Proteomes" id="UP000235916"/>
    </source>
</evidence>
<proteinExistence type="inferred from homology"/>
<keyword evidence="7" id="KW-1185">Reference proteome</keyword>
<evidence type="ECO:0000256" key="2">
    <source>
        <dbReference type="ARBA" id="ARBA00023015"/>
    </source>
</evidence>
<dbReference type="GO" id="GO:0003677">
    <property type="term" value="F:DNA binding"/>
    <property type="evidence" value="ECO:0007669"/>
    <property type="project" value="UniProtKB-KW"/>
</dbReference>
<gene>
    <name evidence="6" type="ORF">C1O66_00420</name>
</gene>
<dbReference type="GO" id="GO:0003700">
    <property type="term" value="F:DNA-binding transcription factor activity"/>
    <property type="evidence" value="ECO:0007669"/>
    <property type="project" value="InterPro"/>
</dbReference>
<dbReference type="Gene3D" id="3.40.190.290">
    <property type="match status" value="1"/>
</dbReference>
<keyword evidence="2" id="KW-0805">Transcription regulation</keyword>
<dbReference type="PANTHER" id="PTHR30346">
    <property type="entry name" value="TRANSCRIPTIONAL DUAL REGULATOR HCAR-RELATED"/>
    <property type="match status" value="1"/>
</dbReference>
<dbReference type="InterPro" id="IPR036388">
    <property type="entry name" value="WH-like_DNA-bd_sf"/>
</dbReference>
<accession>A0A2N8L2I4</accession>
<evidence type="ECO:0000256" key="3">
    <source>
        <dbReference type="ARBA" id="ARBA00023125"/>
    </source>
</evidence>
<comment type="similarity">
    <text evidence="1">Belongs to the LysR transcriptional regulatory family.</text>
</comment>
<dbReference type="SUPFAM" id="SSF53850">
    <property type="entry name" value="Periplasmic binding protein-like II"/>
    <property type="match status" value="1"/>
</dbReference>
<dbReference type="AlphaFoldDB" id="A0A2N8L2I4"/>
<feature type="domain" description="HTH lysR-type" evidence="5">
    <location>
        <begin position="4"/>
        <end position="61"/>
    </location>
</feature>
<dbReference type="Proteomes" id="UP000235916">
    <property type="component" value="Unassembled WGS sequence"/>
</dbReference>
<dbReference type="OrthoDB" id="8751315at2"/>
<dbReference type="CDD" id="cd05466">
    <property type="entry name" value="PBP2_LTTR_substrate"/>
    <property type="match status" value="1"/>
</dbReference>
<dbReference type="InterPro" id="IPR036390">
    <property type="entry name" value="WH_DNA-bd_sf"/>
</dbReference>
<keyword evidence="4" id="KW-0804">Transcription</keyword>
<keyword evidence="3" id="KW-0238">DNA-binding</keyword>
<comment type="caution">
    <text evidence="6">The sequence shown here is derived from an EMBL/GenBank/DDBJ whole genome shotgun (WGS) entry which is preliminary data.</text>
</comment>
<evidence type="ECO:0000313" key="6">
    <source>
        <dbReference type="EMBL" id="PND39912.1"/>
    </source>
</evidence>
<evidence type="ECO:0000256" key="1">
    <source>
        <dbReference type="ARBA" id="ARBA00009437"/>
    </source>
</evidence>
<sequence>MRCLSLDQIRTLVAIADLGSFAAAAQALHLAPPTVSLHISELESRLDATLLLRRKGAPRADARAAGLSLTPAGQELVQRGRQLLRDAEDAEAQVRRHARGLVGRVRLGTATGVVVHLLPQVLEALAQQHPGIDVELSVLGSADTLARLDAGRLDIGLVTLPLPGGTGLRCTPWRRDPMVAFLPADWQAPAQLDPAWLADKPLIFNDSSTQMYRMTMAWFGQAGFNPSARIELNFTEAMKSLVAAGYGAALLPLESEQEAQRLIGHERMQLRPLNPPLSRELALVHADEALLPPGAAPVLEVLRAFAQA</sequence>
<dbReference type="InterPro" id="IPR005119">
    <property type="entry name" value="LysR_subst-bd"/>
</dbReference>
<protein>
    <submittedName>
        <fullName evidence="6">LysR family transcriptional regulator</fullName>
    </submittedName>
</protein>
<name>A0A2N8L2I4_9BURK</name>
<evidence type="ECO:0000256" key="4">
    <source>
        <dbReference type="ARBA" id="ARBA00023163"/>
    </source>
</evidence>
<dbReference type="PANTHER" id="PTHR30346:SF28">
    <property type="entry name" value="HTH-TYPE TRANSCRIPTIONAL REGULATOR CYNR"/>
    <property type="match status" value="1"/>
</dbReference>
<reference evidence="6 7" key="1">
    <citation type="submission" date="2018-01" db="EMBL/GenBank/DDBJ databases">
        <title>Draft genome sequence of Paucibacter aquatile CR182 isolated from freshwater of the Nakdong River.</title>
        <authorList>
            <person name="Choi A."/>
            <person name="Chung E.J."/>
        </authorList>
    </citation>
    <scope>NUCLEOTIDE SEQUENCE [LARGE SCALE GENOMIC DNA]</scope>
    <source>
        <strain evidence="6 7">CR182</strain>
    </source>
</reference>
<dbReference type="InterPro" id="IPR000847">
    <property type="entry name" value="LysR_HTH_N"/>
</dbReference>
<dbReference type="RefSeq" id="WP_102766046.1">
    <property type="nucleotide sequence ID" value="NZ_POSP01000001.1"/>
</dbReference>
<organism evidence="6 7">
    <name type="scientific">Kinneretia aquatilis</name>
    <dbReference type="NCBI Taxonomy" id="2070761"/>
    <lineage>
        <taxon>Bacteria</taxon>
        <taxon>Pseudomonadati</taxon>
        <taxon>Pseudomonadota</taxon>
        <taxon>Betaproteobacteria</taxon>
        <taxon>Burkholderiales</taxon>
        <taxon>Sphaerotilaceae</taxon>
        <taxon>Roseateles</taxon>
    </lineage>
</organism>
<dbReference type="Gene3D" id="1.10.10.10">
    <property type="entry name" value="Winged helix-like DNA-binding domain superfamily/Winged helix DNA-binding domain"/>
    <property type="match status" value="1"/>
</dbReference>
<dbReference type="SUPFAM" id="SSF46785">
    <property type="entry name" value="Winged helix' DNA-binding domain"/>
    <property type="match status" value="1"/>
</dbReference>
<dbReference type="EMBL" id="POSP01000001">
    <property type="protein sequence ID" value="PND39912.1"/>
    <property type="molecule type" value="Genomic_DNA"/>
</dbReference>
<dbReference type="PROSITE" id="PS50931">
    <property type="entry name" value="HTH_LYSR"/>
    <property type="match status" value="1"/>
</dbReference>